<protein>
    <submittedName>
        <fullName evidence="2">Uncharacterized protein</fullName>
    </submittedName>
</protein>
<proteinExistence type="predicted"/>
<evidence type="ECO:0000313" key="2">
    <source>
        <dbReference type="EnsemblPlants" id="PGSC0003DMT400030454"/>
    </source>
</evidence>
<accession>M1AUA2</accession>
<organism evidence="2 3">
    <name type="scientific">Solanum tuberosum</name>
    <name type="common">Potato</name>
    <dbReference type="NCBI Taxonomy" id="4113"/>
    <lineage>
        <taxon>Eukaryota</taxon>
        <taxon>Viridiplantae</taxon>
        <taxon>Streptophyta</taxon>
        <taxon>Embryophyta</taxon>
        <taxon>Tracheophyta</taxon>
        <taxon>Spermatophyta</taxon>
        <taxon>Magnoliopsida</taxon>
        <taxon>eudicotyledons</taxon>
        <taxon>Gunneridae</taxon>
        <taxon>Pentapetalae</taxon>
        <taxon>asterids</taxon>
        <taxon>lamiids</taxon>
        <taxon>Solanales</taxon>
        <taxon>Solanaceae</taxon>
        <taxon>Solanoideae</taxon>
        <taxon>Solaneae</taxon>
        <taxon>Solanum</taxon>
    </lineage>
</organism>
<name>M1AUA2_SOLTU</name>
<dbReference type="AlphaFoldDB" id="M1AUA2"/>
<dbReference type="EnsemblPlants" id="PGSC0003DMT400030454">
    <property type="protein sequence ID" value="PGSC0003DMT400030454"/>
    <property type="gene ID" value="PGSC0003DMG400011664"/>
</dbReference>
<feature type="region of interest" description="Disordered" evidence="1">
    <location>
        <begin position="93"/>
        <end position="144"/>
    </location>
</feature>
<evidence type="ECO:0000313" key="3">
    <source>
        <dbReference type="Proteomes" id="UP000011115"/>
    </source>
</evidence>
<sequence length="199" mass="22311">MADVSPNVPVCQALKEKIKSAIERGNRRVAERFRDAVPHRPKLQNLKMLKAKAKRSEGMGLYFYIAQVHFERDYGIVLYAMIRHECTSPQLSSMRIGDSSSQQSNAMASTPPLTQHFVHPGVSPSCTSRPSAKPDDEMPALAPGQKDRLGRVMIEPNGSSWHPAKDVAPNLKDCVRRLYTQAYHSWSNIPNSIHQAMFN</sequence>
<dbReference type="HOGENOM" id="CLU_1374338_0_0_1"/>
<keyword evidence="3" id="KW-1185">Reference proteome</keyword>
<dbReference type="PaxDb" id="4113-PGSC0003DMT400030454"/>
<dbReference type="InParanoid" id="M1AUA2"/>
<evidence type="ECO:0000256" key="1">
    <source>
        <dbReference type="SAM" id="MobiDB-lite"/>
    </source>
</evidence>
<feature type="compositionally biased region" description="Polar residues" evidence="1">
    <location>
        <begin position="93"/>
        <end position="113"/>
    </location>
</feature>
<reference evidence="3" key="1">
    <citation type="journal article" date="2011" name="Nature">
        <title>Genome sequence and analysis of the tuber crop potato.</title>
        <authorList>
            <consortium name="The Potato Genome Sequencing Consortium"/>
        </authorList>
    </citation>
    <scope>NUCLEOTIDE SEQUENCE [LARGE SCALE GENOMIC DNA]</scope>
    <source>
        <strain evidence="3">cv. DM1-3 516 R44</strain>
    </source>
</reference>
<reference evidence="2" key="2">
    <citation type="submission" date="2015-06" db="UniProtKB">
        <authorList>
            <consortium name="EnsemblPlants"/>
        </authorList>
    </citation>
    <scope>IDENTIFICATION</scope>
    <source>
        <strain evidence="2">DM1-3 516 R44</strain>
    </source>
</reference>
<dbReference type="Proteomes" id="UP000011115">
    <property type="component" value="Unassembled WGS sequence"/>
</dbReference>
<dbReference type="Gramene" id="PGSC0003DMT400030454">
    <property type="protein sequence ID" value="PGSC0003DMT400030454"/>
    <property type="gene ID" value="PGSC0003DMG400011664"/>
</dbReference>